<name>A0AAN7I9M5_QUERU</name>
<evidence type="ECO:0000259" key="1">
    <source>
        <dbReference type="Pfam" id="PF13456"/>
    </source>
</evidence>
<dbReference type="SUPFAM" id="SSF53098">
    <property type="entry name" value="Ribonuclease H-like"/>
    <property type="match status" value="1"/>
</dbReference>
<dbReference type="GO" id="GO:0003676">
    <property type="term" value="F:nucleic acid binding"/>
    <property type="evidence" value="ECO:0007669"/>
    <property type="project" value="InterPro"/>
</dbReference>
<dbReference type="PANTHER" id="PTHR47074:SF48">
    <property type="entry name" value="POLYNUCLEOTIDYL TRANSFERASE, RIBONUCLEASE H-LIKE SUPERFAMILY PROTEIN"/>
    <property type="match status" value="1"/>
</dbReference>
<dbReference type="EMBL" id="JAXUIC010000011">
    <property type="protein sequence ID" value="KAK4561936.1"/>
    <property type="molecule type" value="Genomic_DNA"/>
</dbReference>
<dbReference type="AlphaFoldDB" id="A0AAN7I9M5"/>
<comment type="caution">
    <text evidence="2">The sequence shown here is derived from an EMBL/GenBank/DDBJ whole genome shotgun (WGS) entry which is preliminary data.</text>
</comment>
<dbReference type="Pfam" id="PF13456">
    <property type="entry name" value="RVT_3"/>
    <property type="match status" value="1"/>
</dbReference>
<dbReference type="InterPro" id="IPR036397">
    <property type="entry name" value="RNaseH_sf"/>
</dbReference>
<reference evidence="2 3" key="1">
    <citation type="journal article" date="2023" name="G3 (Bethesda)">
        <title>A haplotype-resolved chromosome-scale genome for Quercus rubra L. provides insights into the genetics of adaptive traits for red oak species.</title>
        <authorList>
            <person name="Kapoor B."/>
            <person name="Jenkins J."/>
            <person name="Schmutz J."/>
            <person name="Zhebentyayeva T."/>
            <person name="Kuelheim C."/>
            <person name="Coggeshall M."/>
            <person name="Heim C."/>
            <person name="Lasky J.R."/>
            <person name="Leites L."/>
            <person name="Islam-Faridi N."/>
            <person name="Romero-Severson J."/>
            <person name="DeLeo V.L."/>
            <person name="Lucas S.M."/>
            <person name="Lazic D."/>
            <person name="Gailing O."/>
            <person name="Carlson J."/>
            <person name="Staton M."/>
        </authorList>
    </citation>
    <scope>NUCLEOTIDE SEQUENCE [LARGE SCALE GENOMIC DNA]</scope>
    <source>
        <strain evidence="2">Pseudo-F2</strain>
    </source>
</reference>
<dbReference type="PANTHER" id="PTHR47074">
    <property type="entry name" value="BNAC02G40300D PROTEIN"/>
    <property type="match status" value="1"/>
</dbReference>
<dbReference type="CDD" id="cd06222">
    <property type="entry name" value="RNase_H_like"/>
    <property type="match status" value="1"/>
</dbReference>
<organism evidence="2 3">
    <name type="scientific">Quercus rubra</name>
    <name type="common">Northern red oak</name>
    <name type="synonym">Quercus borealis</name>
    <dbReference type="NCBI Taxonomy" id="3512"/>
    <lineage>
        <taxon>Eukaryota</taxon>
        <taxon>Viridiplantae</taxon>
        <taxon>Streptophyta</taxon>
        <taxon>Embryophyta</taxon>
        <taxon>Tracheophyta</taxon>
        <taxon>Spermatophyta</taxon>
        <taxon>Magnoliopsida</taxon>
        <taxon>eudicotyledons</taxon>
        <taxon>Gunneridae</taxon>
        <taxon>Pentapetalae</taxon>
        <taxon>rosids</taxon>
        <taxon>fabids</taxon>
        <taxon>Fagales</taxon>
        <taxon>Fagaceae</taxon>
        <taxon>Quercus</taxon>
    </lineage>
</organism>
<proteinExistence type="predicted"/>
<dbReference type="InterPro" id="IPR012337">
    <property type="entry name" value="RNaseH-like_sf"/>
</dbReference>
<gene>
    <name evidence="2" type="ORF">RGQ29_004690</name>
</gene>
<dbReference type="InterPro" id="IPR044730">
    <property type="entry name" value="RNase_H-like_dom_plant"/>
</dbReference>
<evidence type="ECO:0000313" key="2">
    <source>
        <dbReference type="EMBL" id="KAK4561936.1"/>
    </source>
</evidence>
<dbReference type="InterPro" id="IPR002156">
    <property type="entry name" value="RNaseH_domain"/>
</dbReference>
<dbReference type="GO" id="GO:0004523">
    <property type="term" value="F:RNA-DNA hybrid ribonuclease activity"/>
    <property type="evidence" value="ECO:0007669"/>
    <property type="project" value="InterPro"/>
</dbReference>
<dbReference type="Gene3D" id="3.30.420.10">
    <property type="entry name" value="Ribonuclease H-like superfamily/Ribonuclease H"/>
    <property type="match status" value="1"/>
</dbReference>
<dbReference type="InterPro" id="IPR052929">
    <property type="entry name" value="RNase_H-like_EbsB-rel"/>
</dbReference>
<protein>
    <recommendedName>
        <fullName evidence="1">RNase H type-1 domain-containing protein</fullName>
    </recommendedName>
</protein>
<accession>A0AAN7I9M5</accession>
<feature type="domain" description="RNase H type-1" evidence="1">
    <location>
        <begin position="56"/>
        <end position="157"/>
    </location>
</feature>
<keyword evidence="3" id="KW-1185">Reference proteome</keyword>
<dbReference type="Proteomes" id="UP001324115">
    <property type="component" value="Unassembled WGS sequence"/>
</dbReference>
<sequence length="187" mass="20229">MQHPGQLNQRVTDLLTEFREAQSSLAVSLSHPCSRQNWKPPAGQLFKLNFDAAIFENGSGVGAVIRNAAGEVMAALSARGDAVADSEEAEVRACRKALEFAINSAVMSTISANKPNWSRLGVIYDDIGFLAAGLTYVSFSCIRHNANSVAHSLARYANGLVEEVVWLEDSPPPALDALYFDLSFLNE</sequence>
<evidence type="ECO:0000313" key="3">
    <source>
        <dbReference type="Proteomes" id="UP001324115"/>
    </source>
</evidence>